<evidence type="ECO:0000313" key="1">
    <source>
        <dbReference type="EMBL" id="CAG6643709.1"/>
    </source>
</evidence>
<dbReference type="EMBL" id="HBUF01128551">
    <property type="protein sequence ID" value="CAG6643706.1"/>
    <property type="molecule type" value="Transcribed_RNA"/>
</dbReference>
<reference evidence="1" key="1">
    <citation type="submission" date="2021-05" db="EMBL/GenBank/DDBJ databases">
        <authorList>
            <person name="Alioto T."/>
            <person name="Alioto T."/>
            <person name="Gomez Garrido J."/>
        </authorList>
    </citation>
    <scope>NUCLEOTIDE SEQUENCE</scope>
</reference>
<organism evidence="1">
    <name type="scientific">Cacopsylla melanoneura</name>
    <dbReference type="NCBI Taxonomy" id="428564"/>
    <lineage>
        <taxon>Eukaryota</taxon>
        <taxon>Metazoa</taxon>
        <taxon>Ecdysozoa</taxon>
        <taxon>Arthropoda</taxon>
        <taxon>Hexapoda</taxon>
        <taxon>Insecta</taxon>
        <taxon>Pterygota</taxon>
        <taxon>Neoptera</taxon>
        <taxon>Paraneoptera</taxon>
        <taxon>Hemiptera</taxon>
        <taxon>Sternorrhyncha</taxon>
        <taxon>Psylloidea</taxon>
        <taxon>Psyllidae</taxon>
        <taxon>Psyllinae</taxon>
        <taxon>Cacopsylla</taxon>
    </lineage>
</organism>
<name>A0A8D8R6W8_9HEMI</name>
<dbReference type="AlphaFoldDB" id="A0A8D8R6W8"/>
<protein>
    <submittedName>
        <fullName evidence="1">Uncharacterized protein</fullName>
    </submittedName>
</protein>
<dbReference type="EMBL" id="HBUF01128552">
    <property type="protein sequence ID" value="CAG6643709.1"/>
    <property type="molecule type" value="Transcribed_RNA"/>
</dbReference>
<sequence>MTQILTMTLVIRVIAIVRRPNCRRVRLTIPIQITKKRGPRCRRKCSARVREPVQHPAVYAVNPLQPMRNRIAATNTTANWIVIGPCHLTATVLPPPQVMILISCP</sequence>
<accession>A0A8D8R6W8</accession>
<proteinExistence type="predicted"/>